<dbReference type="PANTHER" id="PTHR41259:SF1">
    <property type="entry name" value="DOUBLE-STRAND BREAK REPAIR RAD50 ATPASE, PUTATIVE-RELATED"/>
    <property type="match status" value="1"/>
</dbReference>
<gene>
    <name evidence="1" type="ORF">acsn021_01760</name>
</gene>
<dbReference type="InterPro" id="IPR038729">
    <property type="entry name" value="Rad50/SbcC_AAA"/>
</dbReference>
<dbReference type="EMBL" id="AP023367">
    <property type="protein sequence ID" value="BCJ92607.1"/>
    <property type="molecule type" value="Genomic_DNA"/>
</dbReference>
<dbReference type="Proteomes" id="UP000515561">
    <property type="component" value="Chromosome"/>
</dbReference>
<dbReference type="Pfam" id="PF13476">
    <property type="entry name" value="AAA_23"/>
    <property type="match status" value="1"/>
</dbReference>
<dbReference type="Gene3D" id="3.40.50.300">
    <property type="entry name" value="P-loop containing nucleotide triphosphate hydrolases"/>
    <property type="match status" value="2"/>
</dbReference>
<organism evidence="1 2">
    <name type="scientific">Anaerocolumna cellulosilytica</name>
    <dbReference type="NCBI Taxonomy" id="433286"/>
    <lineage>
        <taxon>Bacteria</taxon>
        <taxon>Bacillati</taxon>
        <taxon>Bacillota</taxon>
        <taxon>Clostridia</taxon>
        <taxon>Lachnospirales</taxon>
        <taxon>Lachnospiraceae</taxon>
        <taxon>Anaerocolumna</taxon>
    </lineage>
</organism>
<reference evidence="1 2" key="1">
    <citation type="journal article" date="2016" name="Int. J. Syst. Evol. Microbiol.">
        <title>Descriptions of Anaerotaenia torta gen. nov., sp. nov. and Anaerocolumna cellulosilytica gen. nov., sp. nov. isolated from a methanogenic reactor of cattle waste.</title>
        <authorList>
            <person name="Uek A."/>
            <person name="Ohtaki Y."/>
            <person name="Kaku N."/>
            <person name="Ueki K."/>
        </authorList>
    </citation>
    <scope>NUCLEOTIDE SEQUENCE [LARGE SCALE GENOMIC DNA]</scope>
    <source>
        <strain evidence="1 2">SN021</strain>
    </source>
</reference>
<dbReference type="RefSeq" id="WP_184095687.1">
    <property type="nucleotide sequence ID" value="NZ_AP023367.1"/>
</dbReference>
<proteinExistence type="predicted"/>
<dbReference type="GO" id="GO:0006302">
    <property type="term" value="P:double-strand break repair"/>
    <property type="evidence" value="ECO:0007669"/>
    <property type="project" value="InterPro"/>
</dbReference>
<dbReference type="InterPro" id="IPR027417">
    <property type="entry name" value="P-loop_NTPase"/>
</dbReference>
<keyword evidence="2" id="KW-1185">Reference proteome</keyword>
<accession>A0A6S6QXJ3</accession>
<dbReference type="AlphaFoldDB" id="A0A6S6QXJ3"/>
<dbReference type="SUPFAM" id="SSF52540">
    <property type="entry name" value="P-loop containing nucleoside triphosphate hydrolases"/>
    <property type="match status" value="2"/>
</dbReference>
<evidence type="ECO:0000313" key="1">
    <source>
        <dbReference type="EMBL" id="BCJ92607.1"/>
    </source>
</evidence>
<sequence length="715" mass="82576">MRFQELRLNHFGKFHNKTLTLKNGINLIYGENEAGKSTIHSFIRGMLFGIEKTRGRASKEDLYTKYQPWDSHGFGGSMDFIAGDKKLRIIRNFDKNNKSTSILDLETGRELTASNQELAALYEGLTEAGFRNTISIEQLKARTDQELAYEVRNYIANLSLTKSKEVDVTKALAYLQAKRKELLARLPGEKQKKLMEEIELGLKAEERKAELKDKLKRAGQEEQLLIKAQEEKYQKLLTDHFPSLDSYAAYLEQFPAIEEKYRTYQDKTRQKKLLTERLQLLPESSSKKQNITSLGIQEGIHKLEEVQKDMTELNKTKETFLSQELDRIKKQDKKKRFVLVTTFLAGCLGVAVSLISGNGLLAPLWSVVIAAGIIYNIQASGKVKAQQEHVRILSEEYANALNSLKTEGINILNQFQAENLIALRKRYEEELRREMEDVHLQKQREEYNRQWSVLNEELKQLNEDIAIYVRGFGNGPLIDAYGRGELEKEAFIDSLREFVAREKRNLVYYNQEGARRLEEIRLKEEKLKWELNQLEGNEESLLENQALAEILIKEEQEINEELQALKLAIETMNRLSVDIHDSFGQELNHVASGLAKEITSGKYGTIKIDEKLNMKVGHEDNYYLIDRFSSGTMEQMYFALRMAVSDILYGKGVMPVLLDDCFALYDDVRTASVLKYLEEKREGQILLFTCHQRERAILDEYNINYHYINLNDGLT</sequence>
<dbReference type="KEGG" id="acel:acsn021_01760"/>
<dbReference type="GO" id="GO:0016887">
    <property type="term" value="F:ATP hydrolysis activity"/>
    <property type="evidence" value="ECO:0007669"/>
    <property type="project" value="InterPro"/>
</dbReference>
<name>A0A6S6QXJ3_9FIRM</name>
<protein>
    <submittedName>
        <fullName evidence="1">Uncharacterized protein</fullName>
    </submittedName>
</protein>
<evidence type="ECO:0000313" key="2">
    <source>
        <dbReference type="Proteomes" id="UP000515561"/>
    </source>
</evidence>
<dbReference type="PANTHER" id="PTHR41259">
    <property type="entry name" value="DOUBLE-STRAND BREAK REPAIR RAD50 ATPASE, PUTATIVE-RELATED"/>
    <property type="match status" value="1"/>
</dbReference>